<feature type="repeat" description="TPR" evidence="1">
    <location>
        <begin position="126"/>
        <end position="159"/>
    </location>
</feature>
<keyword evidence="3" id="KW-1185">Reference proteome</keyword>
<dbReference type="STRING" id="933059.SAMN04488103_10313"/>
<evidence type="ECO:0000313" key="3">
    <source>
        <dbReference type="Proteomes" id="UP000198761"/>
    </source>
</evidence>
<dbReference type="Gene3D" id="1.25.40.10">
    <property type="entry name" value="Tetratricopeptide repeat domain"/>
    <property type="match status" value="1"/>
</dbReference>
<reference evidence="2 3" key="1">
    <citation type="submission" date="2016-10" db="EMBL/GenBank/DDBJ databases">
        <authorList>
            <person name="de Groot N.N."/>
        </authorList>
    </citation>
    <scope>NUCLEOTIDE SEQUENCE [LARGE SCALE GENOMIC DNA]</scope>
    <source>
        <strain evidence="2 3">DSM 3857</strain>
    </source>
</reference>
<protein>
    <submittedName>
        <fullName evidence="2">TPR repeat-containing protein</fullName>
    </submittedName>
</protein>
<dbReference type="SMART" id="SM00028">
    <property type="entry name" value="TPR"/>
    <property type="match status" value="2"/>
</dbReference>
<dbReference type="Pfam" id="PF13432">
    <property type="entry name" value="TPR_16"/>
    <property type="match status" value="1"/>
</dbReference>
<dbReference type="InterPro" id="IPR011990">
    <property type="entry name" value="TPR-like_helical_dom_sf"/>
</dbReference>
<dbReference type="OrthoDB" id="495305at2"/>
<sequence length="206" mass="21698">MALRRISAAGAKTGADLKTTLPLIASLAFLAACQLTGGASTLAAHENRAPPANARAQGVDGLLVGHRLMAAGEPELALKAYYRAAAEQGIDADVLSAVGSANLALGRLGQAEQMLRRSLEMDPAFVPALNNLGVVLMERGNVSEARVIFQQAYALDSGNTDSIRENLKRAIAMIENPGYSAPPEDVQSFELVRRGQEDDFVVLSAL</sequence>
<accession>A0A1H8DHF7</accession>
<dbReference type="AlphaFoldDB" id="A0A1H8DHF7"/>
<dbReference type="Proteomes" id="UP000198761">
    <property type="component" value="Unassembled WGS sequence"/>
</dbReference>
<gene>
    <name evidence="2" type="ORF">SAMN04488103_10313</name>
</gene>
<feature type="repeat" description="TPR" evidence="1">
    <location>
        <begin position="92"/>
        <end position="125"/>
    </location>
</feature>
<evidence type="ECO:0000256" key="1">
    <source>
        <dbReference type="PROSITE-ProRule" id="PRU00339"/>
    </source>
</evidence>
<keyword evidence="1" id="KW-0802">TPR repeat</keyword>
<evidence type="ECO:0000313" key="2">
    <source>
        <dbReference type="EMBL" id="SEN05948.1"/>
    </source>
</evidence>
<name>A0A1H8DHF7_9RHOB</name>
<dbReference type="SUPFAM" id="SSF48452">
    <property type="entry name" value="TPR-like"/>
    <property type="match status" value="1"/>
</dbReference>
<organism evidence="2 3">
    <name type="scientific">Gemmobacter aquatilis</name>
    <dbReference type="NCBI Taxonomy" id="933059"/>
    <lineage>
        <taxon>Bacteria</taxon>
        <taxon>Pseudomonadati</taxon>
        <taxon>Pseudomonadota</taxon>
        <taxon>Alphaproteobacteria</taxon>
        <taxon>Rhodobacterales</taxon>
        <taxon>Paracoccaceae</taxon>
        <taxon>Gemmobacter</taxon>
    </lineage>
</organism>
<dbReference type="PROSITE" id="PS51257">
    <property type="entry name" value="PROKAR_LIPOPROTEIN"/>
    <property type="match status" value="1"/>
</dbReference>
<dbReference type="PROSITE" id="PS50005">
    <property type="entry name" value="TPR"/>
    <property type="match status" value="2"/>
</dbReference>
<proteinExistence type="predicted"/>
<dbReference type="EMBL" id="FOCE01000003">
    <property type="protein sequence ID" value="SEN05948.1"/>
    <property type="molecule type" value="Genomic_DNA"/>
</dbReference>
<dbReference type="InterPro" id="IPR019734">
    <property type="entry name" value="TPR_rpt"/>
</dbReference>